<keyword evidence="1" id="KW-1133">Transmembrane helix</keyword>
<sequence>MNNTAKTSESVIIGKKTATDDTSEPIFRARESKLWIYVGRWDPQTDDTQIKDYLEKNSPGYTLVVQKLQSKKQTRDQTTSFRIAAHKDLQDVIYDPTYWPQAVMLLSTCITWYHLIYVILSNIKLLNALMYLTL</sequence>
<keyword evidence="3" id="KW-1185">Reference proteome</keyword>
<evidence type="ECO:0000313" key="3">
    <source>
        <dbReference type="Proteomes" id="UP001516400"/>
    </source>
</evidence>
<evidence type="ECO:0000256" key="1">
    <source>
        <dbReference type="SAM" id="Phobius"/>
    </source>
</evidence>
<comment type="caution">
    <text evidence="2">The sequence shown here is derived from an EMBL/GenBank/DDBJ whole genome shotgun (WGS) entry which is preliminary data.</text>
</comment>
<reference evidence="2 3" key="1">
    <citation type="journal article" date="2021" name="BMC Biol.">
        <title>Horizontally acquired antibacterial genes associated with adaptive radiation of ladybird beetles.</title>
        <authorList>
            <person name="Li H.S."/>
            <person name="Tang X.F."/>
            <person name="Huang Y.H."/>
            <person name="Xu Z.Y."/>
            <person name="Chen M.L."/>
            <person name="Du X.Y."/>
            <person name="Qiu B.Y."/>
            <person name="Chen P.T."/>
            <person name="Zhang W."/>
            <person name="Slipinski A."/>
            <person name="Escalona H.E."/>
            <person name="Waterhouse R.M."/>
            <person name="Zwick A."/>
            <person name="Pang H."/>
        </authorList>
    </citation>
    <scope>NUCLEOTIDE SEQUENCE [LARGE SCALE GENOMIC DNA]</scope>
    <source>
        <strain evidence="2">SYSU2018</strain>
    </source>
</reference>
<gene>
    <name evidence="2" type="ORF">HHI36_003042</name>
</gene>
<organism evidence="2 3">
    <name type="scientific">Cryptolaemus montrouzieri</name>
    <dbReference type="NCBI Taxonomy" id="559131"/>
    <lineage>
        <taxon>Eukaryota</taxon>
        <taxon>Metazoa</taxon>
        <taxon>Ecdysozoa</taxon>
        <taxon>Arthropoda</taxon>
        <taxon>Hexapoda</taxon>
        <taxon>Insecta</taxon>
        <taxon>Pterygota</taxon>
        <taxon>Neoptera</taxon>
        <taxon>Endopterygota</taxon>
        <taxon>Coleoptera</taxon>
        <taxon>Polyphaga</taxon>
        <taxon>Cucujiformia</taxon>
        <taxon>Coccinelloidea</taxon>
        <taxon>Coccinellidae</taxon>
        <taxon>Scymninae</taxon>
        <taxon>Scymnini</taxon>
        <taxon>Cryptolaemus</taxon>
    </lineage>
</organism>
<keyword evidence="1" id="KW-0472">Membrane</keyword>
<proteinExistence type="predicted"/>
<name>A0ABD2PDT1_9CUCU</name>
<keyword evidence="1" id="KW-0812">Transmembrane</keyword>
<dbReference type="EMBL" id="JABFTP020000185">
    <property type="protein sequence ID" value="KAL3288605.1"/>
    <property type="molecule type" value="Genomic_DNA"/>
</dbReference>
<feature type="transmembrane region" description="Helical" evidence="1">
    <location>
        <begin position="98"/>
        <end position="120"/>
    </location>
</feature>
<evidence type="ECO:0000313" key="2">
    <source>
        <dbReference type="EMBL" id="KAL3288605.1"/>
    </source>
</evidence>
<dbReference type="Proteomes" id="UP001516400">
    <property type="component" value="Unassembled WGS sequence"/>
</dbReference>
<protein>
    <submittedName>
        <fullName evidence="2">Uncharacterized protein</fullName>
    </submittedName>
</protein>
<dbReference type="AlphaFoldDB" id="A0ABD2PDT1"/>
<accession>A0ABD2PDT1</accession>